<dbReference type="PROSITE" id="PS51898">
    <property type="entry name" value="TYR_RECOMBINASE"/>
    <property type="match status" value="1"/>
</dbReference>
<dbReference type="GO" id="GO:0006310">
    <property type="term" value="P:DNA recombination"/>
    <property type="evidence" value="ECO:0007669"/>
    <property type="project" value="UniProtKB-KW"/>
</dbReference>
<dbReference type="Pfam" id="PF00589">
    <property type="entry name" value="Phage_integrase"/>
    <property type="match status" value="1"/>
</dbReference>
<dbReference type="GO" id="GO:0015074">
    <property type="term" value="P:DNA integration"/>
    <property type="evidence" value="ECO:0007669"/>
    <property type="project" value="InterPro"/>
</dbReference>
<evidence type="ECO:0000313" key="3">
    <source>
        <dbReference type="EMBL" id="KAA9357719.1"/>
    </source>
</evidence>
<dbReference type="GO" id="GO:0003677">
    <property type="term" value="F:DNA binding"/>
    <property type="evidence" value="ECO:0007669"/>
    <property type="project" value="InterPro"/>
</dbReference>
<dbReference type="InterPro" id="IPR002104">
    <property type="entry name" value="Integrase_catalytic"/>
</dbReference>
<keyword evidence="1" id="KW-0233">DNA recombination</keyword>
<reference evidence="3 4" key="1">
    <citation type="submission" date="2019-09" db="EMBL/GenBank/DDBJ databases">
        <title>Genome Sequence of Larkinella sp MA1.</title>
        <authorList>
            <person name="Srinivasan S."/>
        </authorList>
    </citation>
    <scope>NUCLEOTIDE SEQUENCE [LARGE SCALE GENOMIC DNA]</scope>
    <source>
        <strain evidence="3 4">MA1</strain>
    </source>
</reference>
<dbReference type="SUPFAM" id="SSF56349">
    <property type="entry name" value="DNA breaking-rejoining enzymes"/>
    <property type="match status" value="1"/>
</dbReference>
<accession>A0A5N1JSX1</accession>
<comment type="caution">
    <text evidence="3">The sequence shown here is derived from an EMBL/GenBank/DDBJ whole genome shotgun (WGS) entry which is preliminary data.</text>
</comment>
<evidence type="ECO:0000313" key="4">
    <source>
        <dbReference type="Proteomes" id="UP000326344"/>
    </source>
</evidence>
<gene>
    <name evidence="3" type="ORF">F0P93_03795</name>
</gene>
<proteinExistence type="predicted"/>
<dbReference type="Gene3D" id="1.10.443.10">
    <property type="entry name" value="Intergrase catalytic core"/>
    <property type="match status" value="1"/>
</dbReference>
<dbReference type="EMBL" id="VTWS01000001">
    <property type="protein sequence ID" value="KAA9357719.1"/>
    <property type="molecule type" value="Genomic_DNA"/>
</dbReference>
<name>A0A5N1JSX1_9BACT</name>
<organism evidence="3 4">
    <name type="scientific">Larkinella humicola</name>
    <dbReference type="NCBI Taxonomy" id="2607654"/>
    <lineage>
        <taxon>Bacteria</taxon>
        <taxon>Pseudomonadati</taxon>
        <taxon>Bacteroidota</taxon>
        <taxon>Cytophagia</taxon>
        <taxon>Cytophagales</taxon>
        <taxon>Spirosomataceae</taxon>
        <taxon>Larkinella</taxon>
    </lineage>
</organism>
<dbReference type="Proteomes" id="UP000326344">
    <property type="component" value="Unassembled WGS sequence"/>
</dbReference>
<evidence type="ECO:0000256" key="1">
    <source>
        <dbReference type="ARBA" id="ARBA00023172"/>
    </source>
</evidence>
<dbReference type="InterPro" id="IPR013762">
    <property type="entry name" value="Integrase-like_cat_sf"/>
</dbReference>
<dbReference type="AlphaFoldDB" id="A0A5N1JSX1"/>
<protein>
    <submittedName>
        <fullName evidence="3">Tyrosine-type recombinase/integrase</fullName>
    </submittedName>
</protein>
<evidence type="ECO:0000259" key="2">
    <source>
        <dbReference type="PROSITE" id="PS51898"/>
    </source>
</evidence>
<keyword evidence="4" id="KW-1185">Reference proteome</keyword>
<dbReference type="InterPro" id="IPR011010">
    <property type="entry name" value="DNA_brk_join_enz"/>
</dbReference>
<feature type="domain" description="Tyr recombinase" evidence="2">
    <location>
        <begin position="1"/>
        <end position="66"/>
    </location>
</feature>
<sequence length="68" mass="7603">MKKIGVKLGISQKLVTYVARHSFGTTMLRSGVPLKHISNSFGHGSITTTERYFGEFDDVDIKEFLKAL</sequence>